<gene>
    <name evidence="2" type="ORF">MCOR_52981</name>
</gene>
<organism evidence="2 3">
    <name type="scientific">Mytilus coruscus</name>
    <name type="common">Sea mussel</name>
    <dbReference type="NCBI Taxonomy" id="42192"/>
    <lineage>
        <taxon>Eukaryota</taxon>
        <taxon>Metazoa</taxon>
        <taxon>Spiralia</taxon>
        <taxon>Lophotrochozoa</taxon>
        <taxon>Mollusca</taxon>
        <taxon>Bivalvia</taxon>
        <taxon>Autobranchia</taxon>
        <taxon>Pteriomorphia</taxon>
        <taxon>Mytilida</taxon>
        <taxon>Mytiloidea</taxon>
        <taxon>Mytilidae</taxon>
        <taxon>Mytilinae</taxon>
        <taxon>Mytilus</taxon>
    </lineage>
</organism>
<evidence type="ECO:0000313" key="2">
    <source>
        <dbReference type="EMBL" id="CAC5420792.1"/>
    </source>
</evidence>
<feature type="region of interest" description="Disordered" evidence="1">
    <location>
        <begin position="1"/>
        <end position="21"/>
    </location>
</feature>
<dbReference type="EMBL" id="CACVKT020009168">
    <property type="protein sequence ID" value="CAC5420792.1"/>
    <property type="molecule type" value="Genomic_DNA"/>
</dbReference>
<evidence type="ECO:0000256" key="1">
    <source>
        <dbReference type="SAM" id="MobiDB-lite"/>
    </source>
</evidence>
<sequence length="300" mass="34222">MGNRSGKLAEGRSMNSKEDNKFDASLSISENIKTTGFTQAQTPVKNYLPVFVSLRQQLNIQHSSSIGKDNQDIDDCIKIGNTFVFTDWKHRQLTIYNVARTGIDRIPLRYAPYYITSIDCYTVAVSCTYYKTILIINLSGSVTSSIETSGYCHGISYNDNNLYVVIGVSIIHMIDMTGKVIRTIPPPSYHIHDITVDRDRLVFINNTSIYCCSLDGKQMWNFKNDKFQDLYRVKTDDERNVYVTDRIKNDVVVISDDGNHHRELLSESDGLYMPLGIYFDKKENILLACNVNDRKVLFST</sequence>
<accession>A0A6J8EM02</accession>
<dbReference type="AlphaFoldDB" id="A0A6J8EM02"/>
<evidence type="ECO:0008006" key="4">
    <source>
        <dbReference type="Google" id="ProtNLM"/>
    </source>
</evidence>
<evidence type="ECO:0000313" key="3">
    <source>
        <dbReference type="Proteomes" id="UP000507470"/>
    </source>
</evidence>
<name>A0A6J8EM02_MYTCO</name>
<dbReference type="InterPro" id="IPR011042">
    <property type="entry name" value="6-blade_b-propeller_TolB-like"/>
</dbReference>
<keyword evidence="3" id="KW-1185">Reference proteome</keyword>
<dbReference type="OrthoDB" id="6103839at2759"/>
<dbReference type="SUPFAM" id="SSF101898">
    <property type="entry name" value="NHL repeat"/>
    <property type="match status" value="1"/>
</dbReference>
<proteinExistence type="predicted"/>
<protein>
    <recommendedName>
        <fullName evidence="4">TRIM2_3</fullName>
    </recommendedName>
</protein>
<feature type="compositionally biased region" description="Basic and acidic residues" evidence="1">
    <location>
        <begin position="7"/>
        <end position="21"/>
    </location>
</feature>
<reference evidence="2 3" key="1">
    <citation type="submission" date="2020-06" db="EMBL/GenBank/DDBJ databases">
        <authorList>
            <person name="Li R."/>
            <person name="Bekaert M."/>
        </authorList>
    </citation>
    <scope>NUCLEOTIDE SEQUENCE [LARGE SCALE GENOMIC DNA]</scope>
    <source>
        <strain evidence="3">wild</strain>
    </source>
</reference>
<dbReference type="Gene3D" id="2.120.10.30">
    <property type="entry name" value="TolB, C-terminal domain"/>
    <property type="match status" value="1"/>
</dbReference>
<dbReference type="Proteomes" id="UP000507470">
    <property type="component" value="Unassembled WGS sequence"/>
</dbReference>